<name>A0AAW4VKI5_9FIRM</name>
<dbReference type="SMART" id="SM00710">
    <property type="entry name" value="PbH1"/>
    <property type="match status" value="6"/>
</dbReference>
<keyword evidence="1" id="KW-0472">Membrane</keyword>
<dbReference type="CDD" id="cd00222">
    <property type="entry name" value="CollagenBindB"/>
    <property type="match status" value="1"/>
</dbReference>
<accession>A0AAW4VKI5</accession>
<dbReference type="Proteomes" id="UP001197827">
    <property type="component" value="Unassembled WGS sequence"/>
</dbReference>
<protein>
    <submittedName>
        <fullName evidence="3">Cna B-type domain-containing protein</fullName>
    </submittedName>
</protein>
<keyword evidence="1" id="KW-1133">Transmembrane helix</keyword>
<sequence>MLNKIKKIICIDIMVWVCVISLFLQTVVVYALNSSDDSISKETIVENNTSSQSDDSIDISDIYENNVIKIYNTKQLQAIGSNSIVTSTDNDESNYGTGQQISVNDEYITYSLSSKYQLMKDISLNGNDIWTLPSDFTGTFNHGTVDENSTLYDSSTDTIYIYNDYQLKIIQSDNSENEPVMSQDMLPECVGMGQPVYSDNSSNYLTYSKSHNYVLSKNFTGEMPETKANQISNISTENCEGRDFNGQVVKTIGDKTYILIGNEEQLRKIGSDETVYGAVYQVYLHAANWYVDEDENGNPIMLYGGDADLKKSQNGNEDFGFGEKNIHDKAKKQSKYSLYPYVWGRCGVNQSTGEIDPTLDIDKATNQKYSTNANYIIFRNIDLSNENWTPLMFQGTMIGAKADGQSTLWNNDTSVTDYSKATDLNIGDKPVISNVNVSQTSELDVGEQMGVGFFATLSNEASDSDLGLSKGTVTVKNLKFNKINVDNETTKTKFDQTLISGLTSTLGLTLGALLDGLTWLLTFGTVDAGLRDTLSSILNARKDDPTALATGCFAGRVVGDVAISDCELDDVKVTNVNSNTGGFIGYISGKTEYDGLSKGLGGTATLLAKILNVIPGLGLGDLITILLGNAIPVDKLIPTKYINAYVENCSINNLTGNIGTNNDKIENSGGFIGQQKGTVVKGCQITNSNFNVKANNYSGGFVGLARDDVIEGTLSGALDIETQLPKILPKMNPESLFLNCSVSASDLTISGNGYQGGFAGAMANTSAINCNVNVSDKLTVSSGGDNSGGFAGIATIGWAADLGKGDTKDNLLGGVVDLVVKLLSSNQNATSPLLSLAGVSPSHILGCQINAPCSVEGKNYTGGLIGRGDGVYLTKSNTDNLSKVSYFKNNIFSMDGIEEKNIIINGLKSVDGENCVGGISGSVGTASVAGLLNTTLGVAEYLGFNANSISLTGSTEGITIGGKGKRVGGAFGEAIGGSISSVTVTNLNNISGENIVGGFIGVSGPGDLAGTDNGLTVNLLGLNYILKLSNLLSLGQAVEVNIDSSSVSGINSGFTVEATGSREDNSTTDYVAAGFVAKSNSTKINDAKVNNLKTVTSTDDGGYSGGFIGISKTGGLAEVGDETEIKKLISANGLLNAVGYLIPSYQQCYVSYIDNGGVRGDIAGGFVGDFQSGIVENDENNAYAIQNISYVKGKTYAGGFGGKVYSGALADSTKGISILGGLADLNIQISDLLSLIQVYIPIIKNAGVQSNGLVVSCDTYKSTDLNSGSAGGYIGYGSAVRVSNSSVTKLKHTTVKTPNANINDTDSSSYFGESSSYAISAPKNAGGYVGKLDIGSTASVGGGLKALGTNINLANILSALDVTASKIENSDVTGAVGGFSVKANGLDENKTIGNAGGFVGTDYGSQIQNSNVNNFSYIIGQETAGGYAGNIQPGSVADVLGKTEILKGLISVDSLTSVLQSFIPMIYNSQTTCIPCGGAVRADAISNETLKGCAGGYVGYNLGGRIEGNSTRKWNGKIPTVQKECAVYRLRAVYGYEYAGGFSGRTDCANTVDTGNISVLYGLINLDNPLSALSAVYPTETNTATYGPLRGLTTEVWNSWVKAVGVNGAYGKKFQELGEVDNQDELDKIIDQYAYGYEVKAGRTNAGSNDYQGGIAGGYVGQMNGGKVTFANARDLKDVTALKSSGGFAGEMISAGVANVGDVNLENKLNVVGSLPILQSFIPVVKTSSVTGYQSGATISTTGTDFDNDEGNSGGFVGKVVGGKIEGTQDQYCLADQLKVINGSQNVGGFAGNIQPGSAVTLNTSSNTGLLSNLLKNLLGNAGDLAKVLNATLSIVDYAKVDAWNDYGLSVNGSYTLENDETTKYAKQVGGFVGNAGGAIFGDKDATSVRVEVNNIRNVVGGRHVGGFFGLADVSSVAQVGNDDSNQILNLIKLGNIDVLDAFRTYVYQAKVTGSNDNGLSVCANDESQEGTLDSKVQTGNAGGFGGSLLDGSVKNSSVTRLNKVKAKNYAGGFVGHMGKSGVVDLDEAGVGTGKLLNATAGVLDIFGSHSDNCSVIGIPVGFTISSESGKEPISGGFVGYADLGRMSNCNVENIKKVASDQIAGGFVGKTSFEYLADIDLGSSYLLDPILSIVNKLLDILYVGDLENVGLIDINLGSLLKLQVLAKGNALSVTLLGLTISVALDKDRGDGTSDLAKITIGDSYIEIPCSNIDGNHIADSEKENIKVGLIKSNRTKVDGCSITGIHDGYDVFGGKANDSHDGSEENGQAGGFIGYNNEGLIENNEMYLADTIRGTSNQIGPFSGTTSLNSSYDFNTKKNIEGKDNTYRIYRTRSDSLIDIIKNSSLYSKKDSDFDNWNVFKISHYDKVQKYDDLKDAKLANETESETVDLNAYVSPAKAVLMDDTEVSDNEEGTTPVPSDTQDPCNEKINITINKLWKDLSDKQKERPDTITVTLTRTYMKGSDEILEKVGDYTLSTNDVTDSKNTWQTVIKGLDAYTTLDDGSKAYYTYSVTESEVENYITSIEESDDGYTFTITNKDMPLLPDLGGKGTMLFVLVGIVGVLAVLLSYKKSKKARNIKE</sequence>
<keyword evidence="1" id="KW-0812">Transmembrane</keyword>
<proteinExistence type="predicted"/>
<gene>
    <name evidence="3" type="ORF">LJD74_08350</name>
</gene>
<feature type="transmembrane region" description="Helical" evidence="1">
    <location>
        <begin position="2550"/>
        <end position="2569"/>
    </location>
</feature>
<evidence type="ECO:0000313" key="4">
    <source>
        <dbReference type="Proteomes" id="UP001197827"/>
    </source>
</evidence>
<dbReference type="Gene3D" id="2.160.20.110">
    <property type="match status" value="1"/>
</dbReference>
<evidence type="ECO:0000313" key="3">
    <source>
        <dbReference type="EMBL" id="MCB8562011.1"/>
    </source>
</evidence>
<dbReference type="Pfam" id="PF05738">
    <property type="entry name" value="Cna_B"/>
    <property type="match status" value="1"/>
</dbReference>
<dbReference type="InterPro" id="IPR006626">
    <property type="entry name" value="PbH1"/>
</dbReference>
<feature type="transmembrane region" description="Helical" evidence="1">
    <location>
        <begin position="9"/>
        <end position="32"/>
    </location>
</feature>
<evidence type="ECO:0000259" key="2">
    <source>
        <dbReference type="Pfam" id="PF05738"/>
    </source>
</evidence>
<dbReference type="RefSeq" id="WP_227408522.1">
    <property type="nucleotide sequence ID" value="NZ_JAJDKQ010000015.1"/>
</dbReference>
<organism evidence="3 4">
    <name type="scientific">Faecalibacillus intestinalis</name>
    <dbReference type="NCBI Taxonomy" id="1982626"/>
    <lineage>
        <taxon>Bacteria</taxon>
        <taxon>Bacillati</taxon>
        <taxon>Bacillota</taxon>
        <taxon>Erysipelotrichia</taxon>
        <taxon>Erysipelotrichales</taxon>
        <taxon>Coprobacillaceae</taxon>
        <taxon>Faecalibacillus</taxon>
    </lineage>
</organism>
<dbReference type="SUPFAM" id="SSF49478">
    <property type="entry name" value="Cna protein B-type domain"/>
    <property type="match status" value="1"/>
</dbReference>
<dbReference type="Gene3D" id="2.60.40.1140">
    <property type="entry name" value="Collagen-binding surface protein Cna, B-type domain"/>
    <property type="match status" value="1"/>
</dbReference>
<dbReference type="InterPro" id="IPR008454">
    <property type="entry name" value="Collagen-bd_Cna-like_B-typ_dom"/>
</dbReference>
<reference evidence="3" key="1">
    <citation type="submission" date="2021-10" db="EMBL/GenBank/DDBJ databases">
        <title>Collection of gut derived symbiotic bacterial strains cultured from healthy donors.</title>
        <authorList>
            <person name="Lin H."/>
            <person name="Littmann E."/>
            <person name="Kohout C."/>
            <person name="Pamer E.G."/>
        </authorList>
    </citation>
    <scope>NUCLEOTIDE SEQUENCE</scope>
    <source>
        <strain evidence="3">DFI.5.2</strain>
    </source>
</reference>
<dbReference type="EMBL" id="JAJDKQ010000015">
    <property type="protein sequence ID" value="MCB8562011.1"/>
    <property type="molecule type" value="Genomic_DNA"/>
</dbReference>
<evidence type="ECO:0000256" key="1">
    <source>
        <dbReference type="SAM" id="Phobius"/>
    </source>
</evidence>
<feature type="domain" description="CNA-B" evidence="2">
    <location>
        <begin position="2431"/>
        <end position="2538"/>
    </location>
</feature>
<comment type="caution">
    <text evidence="3">The sequence shown here is derived from an EMBL/GenBank/DDBJ whole genome shotgun (WGS) entry which is preliminary data.</text>
</comment>